<dbReference type="EMBL" id="CP037452">
    <property type="protein sequence ID" value="QDV50303.1"/>
    <property type="molecule type" value="Genomic_DNA"/>
</dbReference>
<keyword evidence="3" id="KW-1185">Reference proteome</keyword>
<evidence type="ECO:0000313" key="2">
    <source>
        <dbReference type="EMBL" id="QDV50303.1"/>
    </source>
</evidence>
<dbReference type="Proteomes" id="UP000318313">
    <property type="component" value="Chromosome"/>
</dbReference>
<keyword evidence="1" id="KW-0472">Membrane</keyword>
<dbReference type="RefSeq" id="WP_145308706.1">
    <property type="nucleotide sequence ID" value="NZ_CP037452.1"/>
</dbReference>
<evidence type="ECO:0000313" key="3">
    <source>
        <dbReference type="Proteomes" id="UP000318313"/>
    </source>
</evidence>
<evidence type="ECO:0008006" key="4">
    <source>
        <dbReference type="Google" id="ProtNLM"/>
    </source>
</evidence>
<sequence>MTRTEKLLTISKRLIIMTACALCFIVALFAYTLIYGERFLASWACFGCGLLGGFVSIQQRLKRIGDEELTLLAQSWFQVLLIPVYGGIFALVLYIGFLSTIIEGSLFPQFSSPPFSEPVPTTKDIQDFFMQTYPATGTDLAKLLFWSFLAGFSERFVPQVLDQTQKKETAKEA</sequence>
<dbReference type="OrthoDB" id="7594417at2"/>
<feature type="transmembrane region" description="Helical" evidence="1">
    <location>
        <begin position="79"/>
        <end position="102"/>
    </location>
</feature>
<gene>
    <name evidence="2" type="ORF">Enr17x_23410</name>
</gene>
<feature type="transmembrane region" description="Helical" evidence="1">
    <location>
        <begin position="14"/>
        <end position="34"/>
    </location>
</feature>
<dbReference type="AlphaFoldDB" id="A0A518IB12"/>
<keyword evidence="1" id="KW-0812">Transmembrane</keyword>
<reference evidence="2 3" key="1">
    <citation type="submission" date="2019-03" db="EMBL/GenBank/DDBJ databases">
        <title>Deep-cultivation of Planctomycetes and their phenomic and genomic characterization uncovers novel biology.</title>
        <authorList>
            <person name="Wiegand S."/>
            <person name="Jogler M."/>
            <person name="Boedeker C."/>
            <person name="Pinto D."/>
            <person name="Vollmers J."/>
            <person name="Rivas-Marin E."/>
            <person name="Kohn T."/>
            <person name="Peeters S.H."/>
            <person name="Heuer A."/>
            <person name="Rast P."/>
            <person name="Oberbeckmann S."/>
            <person name="Bunk B."/>
            <person name="Jeske O."/>
            <person name="Meyerdierks A."/>
            <person name="Storesund J.E."/>
            <person name="Kallscheuer N."/>
            <person name="Luecker S."/>
            <person name="Lage O.M."/>
            <person name="Pohl T."/>
            <person name="Merkel B.J."/>
            <person name="Hornburger P."/>
            <person name="Mueller R.-W."/>
            <person name="Bruemmer F."/>
            <person name="Labrenz M."/>
            <person name="Spormann A.M."/>
            <person name="Op den Camp H."/>
            <person name="Overmann J."/>
            <person name="Amann R."/>
            <person name="Jetten M.S.M."/>
            <person name="Mascher T."/>
            <person name="Medema M.H."/>
            <person name="Devos D.P."/>
            <person name="Kaster A.-K."/>
            <person name="Ovreas L."/>
            <person name="Rohde M."/>
            <person name="Galperin M.Y."/>
            <person name="Jogler C."/>
        </authorList>
    </citation>
    <scope>NUCLEOTIDE SEQUENCE [LARGE SCALE GENOMIC DNA]</scope>
    <source>
        <strain evidence="2 3">Enr17</strain>
    </source>
</reference>
<protein>
    <recommendedName>
        <fullName evidence="4">DUF4199 domain-containing protein</fullName>
    </recommendedName>
</protein>
<evidence type="ECO:0000256" key="1">
    <source>
        <dbReference type="SAM" id="Phobius"/>
    </source>
</evidence>
<organism evidence="2 3">
    <name type="scientific">Gimesia fumaroli</name>
    <dbReference type="NCBI Taxonomy" id="2527976"/>
    <lineage>
        <taxon>Bacteria</taxon>
        <taxon>Pseudomonadati</taxon>
        <taxon>Planctomycetota</taxon>
        <taxon>Planctomycetia</taxon>
        <taxon>Planctomycetales</taxon>
        <taxon>Planctomycetaceae</taxon>
        <taxon>Gimesia</taxon>
    </lineage>
</organism>
<keyword evidence="1" id="KW-1133">Transmembrane helix</keyword>
<name>A0A518IB12_9PLAN</name>
<accession>A0A518IB12</accession>
<feature type="transmembrane region" description="Helical" evidence="1">
    <location>
        <begin position="40"/>
        <end position="58"/>
    </location>
</feature>
<dbReference type="KEGG" id="gfm:Enr17x_23410"/>
<proteinExistence type="predicted"/>